<keyword evidence="13" id="KW-1185">Reference proteome</keyword>
<dbReference type="PANTHER" id="PTHR30329:SF21">
    <property type="entry name" value="LIPOPROTEIN YIAD-RELATED"/>
    <property type="match status" value="1"/>
</dbReference>
<dbReference type="SUPFAM" id="SSF56925">
    <property type="entry name" value="OMPA-like"/>
    <property type="match status" value="1"/>
</dbReference>
<dbReference type="InterPro" id="IPR006664">
    <property type="entry name" value="OMP_bac"/>
</dbReference>
<evidence type="ECO:0000256" key="3">
    <source>
        <dbReference type="ARBA" id="ARBA00022452"/>
    </source>
</evidence>
<dbReference type="PROSITE" id="PS51123">
    <property type="entry name" value="OMPA_2"/>
    <property type="match status" value="1"/>
</dbReference>
<dbReference type="InterPro" id="IPR006690">
    <property type="entry name" value="OMPA-like_CS"/>
</dbReference>
<evidence type="ECO:0000256" key="7">
    <source>
        <dbReference type="ARBA" id="ARBA00023136"/>
    </source>
</evidence>
<keyword evidence="2" id="KW-0813">Transport</keyword>
<dbReference type="InterPro" id="IPR050330">
    <property type="entry name" value="Bact_OuterMem_StrucFunc"/>
</dbReference>
<organism evidence="12 13">
    <name type="scientific">Chryseobacterium paridis</name>
    <dbReference type="NCBI Taxonomy" id="2800328"/>
    <lineage>
        <taxon>Bacteria</taxon>
        <taxon>Pseudomonadati</taxon>
        <taxon>Bacteroidota</taxon>
        <taxon>Flavobacteriia</taxon>
        <taxon>Flavobacteriales</taxon>
        <taxon>Weeksellaceae</taxon>
        <taxon>Chryseobacterium group</taxon>
        <taxon>Chryseobacterium</taxon>
    </lineage>
</organism>
<dbReference type="InterPro" id="IPR011250">
    <property type="entry name" value="OMP/PagP_B-barrel"/>
</dbReference>
<dbReference type="RefSeq" id="WP_200248340.1">
    <property type="nucleotide sequence ID" value="NZ_JAENHK010000010.1"/>
</dbReference>
<comment type="subcellular location">
    <subcellularLocation>
        <location evidence="1">Cell outer membrane</location>
        <topology evidence="1">Multi-pass membrane protein</topology>
    </subcellularLocation>
</comment>
<accession>A0ABS1FZQ5</accession>
<dbReference type="PRINTS" id="PR01021">
    <property type="entry name" value="OMPADOMAIN"/>
</dbReference>
<evidence type="ECO:0000256" key="1">
    <source>
        <dbReference type="ARBA" id="ARBA00004571"/>
    </source>
</evidence>
<name>A0ABS1FZQ5_9FLAO</name>
<dbReference type="SUPFAM" id="SSF103088">
    <property type="entry name" value="OmpA-like"/>
    <property type="match status" value="1"/>
</dbReference>
<keyword evidence="10" id="KW-0732">Signal</keyword>
<dbReference type="Pfam" id="PF00691">
    <property type="entry name" value="OmpA"/>
    <property type="match status" value="1"/>
</dbReference>
<evidence type="ECO:0000256" key="10">
    <source>
        <dbReference type="SAM" id="SignalP"/>
    </source>
</evidence>
<keyword evidence="4" id="KW-0812">Transmembrane</keyword>
<evidence type="ECO:0000256" key="9">
    <source>
        <dbReference type="PROSITE-ProRule" id="PRU00473"/>
    </source>
</evidence>
<evidence type="ECO:0000256" key="8">
    <source>
        <dbReference type="ARBA" id="ARBA00023237"/>
    </source>
</evidence>
<feature type="domain" description="OmpA-like" evidence="11">
    <location>
        <begin position="365"/>
        <end position="483"/>
    </location>
</feature>
<dbReference type="InterPro" id="IPR028974">
    <property type="entry name" value="TSP_type-3_rpt"/>
</dbReference>
<proteinExistence type="predicted"/>
<sequence length="483" mass="52747">MKLSLAIVALALAVPTASFAQDSTAVSKGEYPNTFSSGSANVSPFTQKSKRFNDWAISFGAGVPLMQSADLTSIKNGNGKNLFGYSAYVSIDKAITHAFGINLQYDRGETRQGFFNSKNSAPTDLAVADRLGARTQYDAISILGDVNFSNLLRRVDNHSTYRWALHGYAGIGTLAYRAYLKDASNTQRLMTEVKPFKFNSLFGQAGAGLKFKVNRSLDIEGRVMYVVTGDDSFDGGGAPYSAINQREENTSDNFFNATLGVSLKLGKHESHLMWHDPLQEIYYKLDVLANKNQDIEVCKKGDADNDGVCDDWDRQLDTPAGARVDGAGVALDTDLDGVIDLYDKCVTVPGPVENNGCPTATTGPVKEEERTLEGIEFDLNSDRILPSNTPILNNAVTYINSSTGSYTVVGATDTRGTDAYNKKLSERRANNVKNYLIKNGVQTGKLSAVGKGEKDLKYPECEPATKCPEWKNRANRRVYFEAK</sequence>
<keyword evidence="8" id="KW-0998">Cell outer membrane</keyword>
<comment type="caution">
    <text evidence="12">The sequence shown here is derived from an EMBL/GenBank/DDBJ whole genome shotgun (WGS) entry which is preliminary data.</text>
</comment>
<keyword evidence="5" id="KW-0406">Ion transport</keyword>
<keyword evidence="6" id="KW-0626">Porin</keyword>
<keyword evidence="3" id="KW-1134">Transmembrane beta strand</keyword>
<evidence type="ECO:0000256" key="4">
    <source>
        <dbReference type="ARBA" id="ARBA00022692"/>
    </source>
</evidence>
<evidence type="ECO:0000256" key="5">
    <source>
        <dbReference type="ARBA" id="ARBA00023065"/>
    </source>
</evidence>
<dbReference type="PANTHER" id="PTHR30329">
    <property type="entry name" value="STATOR ELEMENT OF FLAGELLAR MOTOR COMPLEX"/>
    <property type="match status" value="1"/>
</dbReference>
<dbReference type="EMBL" id="JAENHK010000010">
    <property type="protein sequence ID" value="MBK1897882.1"/>
    <property type="molecule type" value="Genomic_DNA"/>
</dbReference>
<protein>
    <submittedName>
        <fullName evidence="12">OmpA family protein</fullName>
    </submittedName>
</protein>
<evidence type="ECO:0000313" key="13">
    <source>
        <dbReference type="Proteomes" id="UP000628669"/>
    </source>
</evidence>
<evidence type="ECO:0000256" key="2">
    <source>
        <dbReference type="ARBA" id="ARBA00022448"/>
    </source>
</evidence>
<dbReference type="InterPro" id="IPR036737">
    <property type="entry name" value="OmpA-like_sf"/>
</dbReference>
<dbReference type="InterPro" id="IPR006665">
    <property type="entry name" value="OmpA-like"/>
</dbReference>
<reference evidence="13" key="1">
    <citation type="submission" date="2021-01" db="EMBL/GenBank/DDBJ databases">
        <title>Genome public.</title>
        <authorList>
            <person name="Liu C."/>
            <person name="Sun Q."/>
        </authorList>
    </citation>
    <scope>NUCLEOTIDE SEQUENCE [LARGE SCALE GENOMIC DNA]</scope>
    <source>
        <strain evidence="13">YIM B02567</strain>
    </source>
</reference>
<dbReference type="Proteomes" id="UP000628669">
    <property type="component" value="Unassembled WGS sequence"/>
</dbReference>
<keyword evidence="7 9" id="KW-0472">Membrane</keyword>
<dbReference type="CDD" id="cd07185">
    <property type="entry name" value="OmpA_C-like"/>
    <property type="match status" value="1"/>
</dbReference>
<evidence type="ECO:0000256" key="6">
    <source>
        <dbReference type="ARBA" id="ARBA00023114"/>
    </source>
</evidence>
<feature type="chain" id="PRO_5046975137" evidence="10">
    <location>
        <begin position="21"/>
        <end position="483"/>
    </location>
</feature>
<feature type="signal peptide" evidence="10">
    <location>
        <begin position="1"/>
        <end position="20"/>
    </location>
</feature>
<evidence type="ECO:0000259" key="11">
    <source>
        <dbReference type="PROSITE" id="PS51123"/>
    </source>
</evidence>
<dbReference type="PROSITE" id="PS01068">
    <property type="entry name" value="OMPA_1"/>
    <property type="match status" value="1"/>
</dbReference>
<evidence type="ECO:0000313" key="12">
    <source>
        <dbReference type="EMBL" id="MBK1897882.1"/>
    </source>
</evidence>
<gene>
    <name evidence="12" type="ORF">JHL15_19095</name>
</gene>
<dbReference type="SUPFAM" id="SSF103647">
    <property type="entry name" value="TSP type-3 repeat"/>
    <property type="match status" value="1"/>
</dbReference>
<dbReference type="Gene3D" id="3.30.1330.60">
    <property type="entry name" value="OmpA-like domain"/>
    <property type="match status" value="1"/>
</dbReference>